<dbReference type="GO" id="GO:0020037">
    <property type="term" value="F:heme binding"/>
    <property type="evidence" value="ECO:0007669"/>
    <property type="project" value="InterPro"/>
</dbReference>
<dbReference type="InterPro" id="IPR010255">
    <property type="entry name" value="Haem_peroxidase_sf"/>
</dbReference>
<keyword evidence="3" id="KW-0575">Peroxidase</keyword>
<dbReference type="AlphaFoldDB" id="A0A8S1A3N1"/>
<dbReference type="InterPro" id="IPR037120">
    <property type="entry name" value="Haem_peroxidase_sf_animal"/>
</dbReference>
<dbReference type="PANTHER" id="PTHR11475">
    <property type="entry name" value="OXIDASE/PEROXIDASE"/>
    <property type="match status" value="1"/>
</dbReference>
<evidence type="ECO:0000256" key="1">
    <source>
        <dbReference type="ARBA" id="ARBA00004613"/>
    </source>
</evidence>
<dbReference type="InterPro" id="IPR019791">
    <property type="entry name" value="Haem_peroxidase_animal"/>
</dbReference>
<reference evidence="6 7" key="1">
    <citation type="submission" date="2020-04" db="EMBL/GenBank/DDBJ databases">
        <authorList>
            <person name="Wallbank WR R."/>
            <person name="Pardo Diaz C."/>
            <person name="Kozak K."/>
            <person name="Martin S."/>
            <person name="Jiggins C."/>
            <person name="Moest M."/>
            <person name="Warren A I."/>
            <person name="Byers J.R.P. K."/>
            <person name="Montejo-Kovacevich G."/>
            <person name="Yen C E."/>
        </authorList>
    </citation>
    <scope>NUCLEOTIDE SEQUENCE [LARGE SCALE GENOMIC DNA]</scope>
</reference>
<dbReference type="EMBL" id="CADEBD010000314">
    <property type="protein sequence ID" value="CAB3242841.1"/>
    <property type="molecule type" value="Genomic_DNA"/>
</dbReference>
<dbReference type="GO" id="GO:0046872">
    <property type="term" value="F:metal ion binding"/>
    <property type="evidence" value="ECO:0007669"/>
    <property type="project" value="UniProtKB-KW"/>
</dbReference>
<evidence type="ECO:0000256" key="3">
    <source>
        <dbReference type="ARBA" id="ARBA00022559"/>
    </source>
</evidence>
<dbReference type="PANTHER" id="PTHR11475:SF4">
    <property type="entry name" value="CHORION PEROXIDASE"/>
    <property type="match status" value="1"/>
</dbReference>
<dbReference type="Pfam" id="PF03098">
    <property type="entry name" value="An_peroxidase"/>
    <property type="match status" value="2"/>
</dbReference>
<evidence type="ECO:0000256" key="4">
    <source>
        <dbReference type="ARBA" id="ARBA00023180"/>
    </source>
</evidence>
<accession>A0A8S1A3N1</accession>
<dbReference type="OrthoDB" id="410807at2759"/>
<dbReference type="PROSITE" id="PS50292">
    <property type="entry name" value="PEROXIDASE_3"/>
    <property type="match status" value="1"/>
</dbReference>
<evidence type="ECO:0000313" key="6">
    <source>
        <dbReference type="EMBL" id="CAB3242841.1"/>
    </source>
</evidence>
<dbReference type="Gene3D" id="1.10.640.10">
    <property type="entry name" value="Haem peroxidase domain superfamily, animal type"/>
    <property type="match status" value="2"/>
</dbReference>
<proteinExistence type="predicted"/>
<evidence type="ECO:0000256" key="2">
    <source>
        <dbReference type="ARBA" id="ARBA00022525"/>
    </source>
</evidence>
<comment type="caution">
    <text evidence="6">The sequence shown here is derived from an EMBL/GenBank/DDBJ whole genome shotgun (WGS) entry which is preliminary data.</text>
</comment>
<keyword evidence="4" id="KW-0325">Glycoprotein</keyword>
<evidence type="ECO:0000313" key="7">
    <source>
        <dbReference type="Proteomes" id="UP000494256"/>
    </source>
</evidence>
<organism evidence="6 7">
    <name type="scientific">Arctia plantaginis</name>
    <name type="common">Wood tiger moth</name>
    <name type="synonym">Phalaena plantaginis</name>
    <dbReference type="NCBI Taxonomy" id="874455"/>
    <lineage>
        <taxon>Eukaryota</taxon>
        <taxon>Metazoa</taxon>
        <taxon>Ecdysozoa</taxon>
        <taxon>Arthropoda</taxon>
        <taxon>Hexapoda</taxon>
        <taxon>Insecta</taxon>
        <taxon>Pterygota</taxon>
        <taxon>Neoptera</taxon>
        <taxon>Endopterygota</taxon>
        <taxon>Lepidoptera</taxon>
        <taxon>Glossata</taxon>
        <taxon>Ditrysia</taxon>
        <taxon>Noctuoidea</taxon>
        <taxon>Erebidae</taxon>
        <taxon>Arctiinae</taxon>
        <taxon>Arctia</taxon>
    </lineage>
</organism>
<keyword evidence="3" id="KW-0560">Oxidoreductase</keyword>
<protein>
    <submittedName>
        <fullName evidence="6">Uncharacterized protein</fullName>
    </submittedName>
</protein>
<comment type="subcellular location">
    <subcellularLocation>
        <location evidence="1">Secreted</location>
    </subcellularLocation>
</comment>
<keyword evidence="5" id="KW-0479">Metal-binding</keyword>
<dbReference type="Proteomes" id="UP000494256">
    <property type="component" value="Unassembled WGS sequence"/>
</dbReference>
<name>A0A8S1A3N1_ARCPL</name>
<sequence length="392" mass="45165">MTRPESFQSIGCVKNDTIPERIISSTPLLDLSAIYGNLLPPLLQKGRLFTGGLVKTEIQEGRIWPPSYKTQANVCYLNQRPKETRCHEMPEDGSNTLGGVNLVSIWFWRYHNFIAKELAKVNPCWDDDKLFETARDINIAVSLQIYYYELLPVFFGFDNMAEDGVIGRIGGFRDMYDENIPPQLSLEYPFALRWLHNIQDGTLKLYDKEGYYLRQFPIMNLTSRTGFLAVDNNIDYLTQGSFRQGSSKIDYIADPDRIEVLREVYEKVEDIDLLAGIWTEKPMRGGFVPPTFYCLVVDQLKRNIYSDRHWYERPNRPNAFTSPQLAQIRKITIARMLCDVGDTVKRIQPHAFLKAGFKNPMCDCKHIISMDFSAWRDDSCGAGGGFFDHLFK</sequence>
<gene>
    <name evidence="6" type="ORF">APLA_LOCUS10112</name>
</gene>
<dbReference type="GO" id="GO:0006979">
    <property type="term" value="P:response to oxidative stress"/>
    <property type="evidence" value="ECO:0007669"/>
    <property type="project" value="InterPro"/>
</dbReference>
<dbReference type="SUPFAM" id="SSF48113">
    <property type="entry name" value="Heme-dependent peroxidases"/>
    <property type="match status" value="1"/>
</dbReference>
<feature type="binding site" description="axial binding residue" evidence="5">
    <location>
        <position position="196"/>
    </location>
    <ligand>
        <name>heme b</name>
        <dbReference type="ChEBI" id="CHEBI:60344"/>
    </ligand>
    <ligandPart>
        <name>Fe</name>
        <dbReference type="ChEBI" id="CHEBI:18248"/>
    </ligandPart>
</feature>
<keyword evidence="2" id="KW-0964">Secreted</keyword>
<dbReference type="GO" id="GO:0004601">
    <property type="term" value="F:peroxidase activity"/>
    <property type="evidence" value="ECO:0007669"/>
    <property type="project" value="UniProtKB-KW"/>
</dbReference>
<evidence type="ECO:0000256" key="5">
    <source>
        <dbReference type="PIRSR" id="PIRSR619791-2"/>
    </source>
</evidence>
<keyword evidence="5" id="KW-0349">Heme</keyword>
<keyword evidence="5" id="KW-0408">Iron</keyword>